<comment type="caution">
    <text evidence="4">The sequence shown here is derived from an EMBL/GenBank/DDBJ whole genome shotgun (WGS) entry which is preliminary data.</text>
</comment>
<evidence type="ECO:0000313" key="4">
    <source>
        <dbReference type="EMBL" id="GHG07042.1"/>
    </source>
</evidence>
<dbReference type="InterPro" id="IPR050469">
    <property type="entry name" value="Diguanylate_Cyclase"/>
</dbReference>
<dbReference type="SMART" id="SM00267">
    <property type="entry name" value="GGDEF"/>
    <property type="match status" value="1"/>
</dbReference>
<dbReference type="Proteomes" id="UP000632154">
    <property type="component" value="Unassembled WGS sequence"/>
</dbReference>
<evidence type="ECO:0000256" key="1">
    <source>
        <dbReference type="SAM" id="Coils"/>
    </source>
</evidence>
<dbReference type="InterPro" id="IPR043128">
    <property type="entry name" value="Rev_trsase/Diguanyl_cyclase"/>
</dbReference>
<dbReference type="Gene3D" id="3.30.70.270">
    <property type="match status" value="1"/>
</dbReference>
<feature type="domain" description="GGDEF" evidence="3">
    <location>
        <begin position="441"/>
        <end position="571"/>
    </location>
</feature>
<reference evidence="5" key="1">
    <citation type="journal article" date="2019" name="Int. J. Syst. Evol. Microbiol.">
        <title>The Global Catalogue of Microorganisms (GCM) 10K type strain sequencing project: providing services to taxonomists for standard genome sequencing and annotation.</title>
        <authorList>
            <consortium name="The Broad Institute Genomics Platform"/>
            <consortium name="The Broad Institute Genome Sequencing Center for Infectious Disease"/>
            <person name="Wu L."/>
            <person name="Ma J."/>
        </authorList>
    </citation>
    <scope>NUCLEOTIDE SEQUENCE [LARGE SCALE GENOMIC DNA]</scope>
    <source>
        <strain evidence="5">CGMCC 1.18439</strain>
    </source>
</reference>
<name>A0ABQ3KAM9_9DEIO</name>
<keyword evidence="2" id="KW-1133">Transmembrane helix</keyword>
<dbReference type="PROSITE" id="PS50887">
    <property type="entry name" value="GGDEF"/>
    <property type="match status" value="1"/>
</dbReference>
<gene>
    <name evidence="4" type="ORF">GCM10017783_19530</name>
</gene>
<evidence type="ECO:0000256" key="2">
    <source>
        <dbReference type="SAM" id="Phobius"/>
    </source>
</evidence>
<keyword evidence="1" id="KW-0175">Coiled coil</keyword>
<proteinExistence type="predicted"/>
<keyword evidence="2" id="KW-0812">Transmembrane</keyword>
<dbReference type="InterPro" id="IPR011990">
    <property type="entry name" value="TPR-like_helical_dom_sf"/>
</dbReference>
<evidence type="ECO:0000259" key="3">
    <source>
        <dbReference type="PROSITE" id="PS50887"/>
    </source>
</evidence>
<keyword evidence="2" id="KW-0472">Membrane</keyword>
<evidence type="ECO:0000313" key="5">
    <source>
        <dbReference type="Proteomes" id="UP000632154"/>
    </source>
</evidence>
<dbReference type="EMBL" id="BNAL01000026">
    <property type="protein sequence ID" value="GHG07042.1"/>
    <property type="molecule type" value="Genomic_DNA"/>
</dbReference>
<organism evidence="4 5">
    <name type="scientific">Deinococcus piscis</name>
    <dbReference type="NCBI Taxonomy" id="394230"/>
    <lineage>
        <taxon>Bacteria</taxon>
        <taxon>Thermotogati</taxon>
        <taxon>Deinococcota</taxon>
        <taxon>Deinococci</taxon>
        <taxon>Deinococcales</taxon>
        <taxon>Deinococcaceae</taxon>
        <taxon>Deinococcus</taxon>
    </lineage>
</organism>
<accession>A0ABQ3KAM9</accession>
<dbReference type="PANTHER" id="PTHR45138:SF9">
    <property type="entry name" value="DIGUANYLATE CYCLASE DGCM-RELATED"/>
    <property type="match status" value="1"/>
</dbReference>
<dbReference type="InterPro" id="IPR029787">
    <property type="entry name" value="Nucleotide_cyclase"/>
</dbReference>
<dbReference type="Pfam" id="PF00990">
    <property type="entry name" value="GGDEF"/>
    <property type="match status" value="1"/>
</dbReference>
<dbReference type="PANTHER" id="PTHR45138">
    <property type="entry name" value="REGULATORY COMPONENTS OF SENSORY TRANSDUCTION SYSTEM"/>
    <property type="match status" value="1"/>
</dbReference>
<keyword evidence="5" id="KW-1185">Reference proteome</keyword>
<sequence length="585" mass="65786">MSFAYNNVIGAYMFVTFLIFLPYVKGRMKEKAQSKMRADRLVAVGRWLCGRSMQQAYRCTRLAIEEAEREGEAGRRALAHAFNLMGNIEIDLGQPGAARVSFRRAREEAVRTGDTEVQFKVANNMALLHHTAGEWHSATQQFLLAQELSRQEGMQVPEVLLSMLQINLANLHLDWGDPERTLHLIDAYHLQNHPEAQVRAQAQLAQGMAHLFLAEQSERLGRSEEQAAHLQQAAQMLEQTYVLPPTELFYHNTRCALEARLLAHQGKYDEAISLLSQRLEHLTEQYMDGEIDLHLWLGKLLLKRPSDCAAQRRTAQLEAEEHINTALELMDRWGKHHLRVEALELLAGLYEAQERLAEALNLMRQVAAELRGQAVDPMGFTGLFHPTDDLLAEGSVQAEWKQRVQLAEGMARRDALTGISNRRGADEILPGLLHQLRAPTQSLHLMLIDLDHFKQINDNHSHVVGDRVLRCLAQLLPEVAGLDALTARYGGEEFLVALSGVHNEEARRVAERIRLRTMQLNWDIPGLRITVSVGLTRAVPHDTVSSLIARADEALYRAKNSGRNRVVELPPSVPVAARSVAAEHA</sequence>
<dbReference type="Gene3D" id="1.25.40.10">
    <property type="entry name" value="Tetratricopeptide repeat domain"/>
    <property type="match status" value="2"/>
</dbReference>
<dbReference type="InterPro" id="IPR000160">
    <property type="entry name" value="GGDEF_dom"/>
</dbReference>
<dbReference type="SUPFAM" id="SSF55073">
    <property type="entry name" value="Nucleotide cyclase"/>
    <property type="match status" value="1"/>
</dbReference>
<feature type="transmembrane region" description="Helical" evidence="2">
    <location>
        <begin position="6"/>
        <end position="24"/>
    </location>
</feature>
<dbReference type="NCBIfam" id="TIGR00254">
    <property type="entry name" value="GGDEF"/>
    <property type="match status" value="1"/>
</dbReference>
<feature type="coiled-coil region" evidence="1">
    <location>
        <begin position="213"/>
        <end position="240"/>
    </location>
</feature>
<dbReference type="CDD" id="cd01949">
    <property type="entry name" value="GGDEF"/>
    <property type="match status" value="1"/>
</dbReference>
<protein>
    <recommendedName>
        <fullName evidence="3">GGDEF domain-containing protein</fullName>
    </recommendedName>
</protein>
<dbReference type="SUPFAM" id="SSF48452">
    <property type="entry name" value="TPR-like"/>
    <property type="match status" value="1"/>
</dbReference>